<feature type="domain" description="PurE" evidence="5">
    <location>
        <begin position="260"/>
        <end position="380"/>
    </location>
</feature>
<dbReference type="InterPro" id="IPR002347">
    <property type="entry name" value="SDR_fam"/>
</dbReference>
<reference evidence="7" key="2">
    <citation type="submission" date="2015-01" db="EMBL/GenBank/DDBJ databases">
        <title>Evolutionary Origins and Diversification of the Mycorrhizal Mutualists.</title>
        <authorList>
            <consortium name="DOE Joint Genome Institute"/>
            <consortium name="Mycorrhizal Genomics Consortium"/>
            <person name="Kohler A."/>
            <person name="Kuo A."/>
            <person name="Nagy L.G."/>
            <person name="Floudas D."/>
            <person name="Copeland A."/>
            <person name="Barry K.W."/>
            <person name="Cichocki N."/>
            <person name="Veneault-Fourrey C."/>
            <person name="LaButti K."/>
            <person name="Lindquist E.A."/>
            <person name="Lipzen A."/>
            <person name="Lundell T."/>
            <person name="Morin E."/>
            <person name="Murat C."/>
            <person name="Riley R."/>
            <person name="Ohm R."/>
            <person name="Sun H."/>
            <person name="Tunlid A."/>
            <person name="Henrissat B."/>
            <person name="Grigoriev I.V."/>
            <person name="Hibbett D.S."/>
            <person name="Martin F."/>
        </authorList>
    </citation>
    <scope>NUCLEOTIDE SEQUENCE [LARGE SCALE GENOMIC DNA]</scope>
    <source>
        <strain evidence="7">ATCC 200175</strain>
    </source>
</reference>
<dbReference type="HOGENOM" id="CLU_704180_0_0_1"/>
<evidence type="ECO:0000256" key="3">
    <source>
        <dbReference type="ARBA" id="ARBA00022755"/>
    </source>
</evidence>
<dbReference type="UniPathway" id="UPA00074">
    <property type="reaction ID" value="UER00130"/>
</dbReference>
<dbReference type="EMBL" id="KN819699">
    <property type="protein sequence ID" value="KIJ08111.1"/>
    <property type="molecule type" value="Genomic_DNA"/>
</dbReference>
<dbReference type="Pfam" id="PF00106">
    <property type="entry name" value="adh_short"/>
    <property type="match status" value="1"/>
</dbReference>
<dbReference type="EC" id="4.1.1.21" evidence="2"/>
<dbReference type="OrthoDB" id="15425at2759"/>
<dbReference type="InterPro" id="IPR000031">
    <property type="entry name" value="PurE_dom"/>
</dbReference>
<evidence type="ECO:0000256" key="2">
    <source>
        <dbReference type="ARBA" id="ARBA00012329"/>
    </source>
</evidence>
<feature type="region of interest" description="Disordered" evidence="4">
    <location>
        <begin position="26"/>
        <end position="49"/>
    </location>
</feature>
<evidence type="ECO:0000259" key="5">
    <source>
        <dbReference type="SMART" id="SM01001"/>
    </source>
</evidence>
<dbReference type="SMART" id="SM01001">
    <property type="entry name" value="AIRC"/>
    <property type="match status" value="1"/>
</dbReference>
<evidence type="ECO:0000313" key="6">
    <source>
        <dbReference type="EMBL" id="KIJ08111.1"/>
    </source>
</evidence>
<proteinExistence type="predicted"/>
<evidence type="ECO:0000313" key="7">
    <source>
        <dbReference type="Proteomes" id="UP000053647"/>
    </source>
</evidence>
<dbReference type="Pfam" id="PF00731">
    <property type="entry name" value="AIRC"/>
    <property type="match status" value="1"/>
</dbReference>
<keyword evidence="3" id="KW-0658">Purine biosynthesis</keyword>
<dbReference type="Proteomes" id="UP000053647">
    <property type="component" value="Unassembled WGS sequence"/>
</dbReference>
<dbReference type="AlphaFoldDB" id="A0A0C9TLC6"/>
<dbReference type="Gene3D" id="3.40.50.720">
    <property type="entry name" value="NAD(P)-binding Rossmann-like Domain"/>
    <property type="match status" value="1"/>
</dbReference>
<dbReference type="SUPFAM" id="SSF52255">
    <property type="entry name" value="N5-CAIR mutase (phosphoribosylaminoimidazole carboxylase, PurE)"/>
    <property type="match status" value="1"/>
</dbReference>
<organism evidence="6 7">
    <name type="scientific">Paxillus involutus ATCC 200175</name>
    <dbReference type="NCBI Taxonomy" id="664439"/>
    <lineage>
        <taxon>Eukaryota</taxon>
        <taxon>Fungi</taxon>
        <taxon>Dikarya</taxon>
        <taxon>Basidiomycota</taxon>
        <taxon>Agaricomycotina</taxon>
        <taxon>Agaricomycetes</taxon>
        <taxon>Agaricomycetidae</taxon>
        <taxon>Boletales</taxon>
        <taxon>Paxilineae</taxon>
        <taxon>Paxillaceae</taxon>
        <taxon>Paxillus</taxon>
    </lineage>
</organism>
<dbReference type="PANTHER" id="PTHR23046">
    <property type="entry name" value="PHOSPHORIBOSYLAMINOIMIDAZOLE CARBOXYLASE CATALYTIC SUBUNIT"/>
    <property type="match status" value="1"/>
</dbReference>
<dbReference type="PANTHER" id="PTHR23046:SF2">
    <property type="entry name" value="PHOSPHORIBOSYLAMINOIMIDAZOLE CARBOXYLASE"/>
    <property type="match status" value="1"/>
</dbReference>
<dbReference type="InterPro" id="IPR036291">
    <property type="entry name" value="NAD(P)-bd_dom_sf"/>
</dbReference>
<dbReference type="InterPro" id="IPR024694">
    <property type="entry name" value="PurE_prokaryotes"/>
</dbReference>
<protein>
    <recommendedName>
        <fullName evidence="2">phosphoribosylaminoimidazole carboxylase</fullName>
        <ecNumber evidence="2">4.1.1.21</ecNumber>
    </recommendedName>
</protein>
<dbReference type="GO" id="GO:0006189">
    <property type="term" value="P:'de novo' IMP biosynthetic process"/>
    <property type="evidence" value="ECO:0007669"/>
    <property type="project" value="UniProtKB-UniPathway"/>
</dbReference>
<feature type="compositionally biased region" description="Pro residues" evidence="4">
    <location>
        <begin position="37"/>
        <end position="46"/>
    </location>
</feature>
<feature type="compositionally biased region" description="Low complexity" evidence="4">
    <location>
        <begin position="26"/>
        <end position="36"/>
    </location>
</feature>
<comment type="pathway">
    <text evidence="1">Purine metabolism; IMP biosynthesis via de novo pathway; 5-amino-1-(5-phospho-D-ribosyl)imidazole-4-carboxylate from 5-amino-1-(5-phospho-D-ribosyl)imidazole (carboxylase route): step 1/1.</text>
</comment>
<reference evidence="6 7" key="1">
    <citation type="submission" date="2014-06" db="EMBL/GenBank/DDBJ databases">
        <authorList>
            <consortium name="DOE Joint Genome Institute"/>
            <person name="Kuo A."/>
            <person name="Kohler A."/>
            <person name="Nagy L.G."/>
            <person name="Floudas D."/>
            <person name="Copeland A."/>
            <person name="Barry K.W."/>
            <person name="Cichocki N."/>
            <person name="Veneault-Fourrey C."/>
            <person name="LaButti K."/>
            <person name="Lindquist E.A."/>
            <person name="Lipzen A."/>
            <person name="Lundell T."/>
            <person name="Morin E."/>
            <person name="Murat C."/>
            <person name="Sun H."/>
            <person name="Tunlid A."/>
            <person name="Henrissat B."/>
            <person name="Grigoriev I.V."/>
            <person name="Hibbett D.S."/>
            <person name="Martin F."/>
            <person name="Nordberg H.P."/>
            <person name="Cantor M.N."/>
            <person name="Hua S.X."/>
        </authorList>
    </citation>
    <scope>NUCLEOTIDE SEQUENCE [LARGE SCALE GENOMIC DNA]</scope>
    <source>
        <strain evidence="6 7">ATCC 200175</strain>
    </source>
</reference>
<evidence type="ECO:0000256" key="4">
    <source>
        <dbReference type="SAM" id="MobiDB-lite"/>
    </source>
</evidence>
<name>A0A0C9TLC6_PAXIN</name>
<sequence length="392" mass="42127">MSSTPKVWFSMFIREQRGGRGAIKLSPRFETPRTSPTSPPNLPPPNSSSLVRLSGESTFVVFNNSGQIVVGEVDARKPFDVNFWGAANITKEAVRFFRDVNSPAGRRLLQVSSLVGIVGRPVVGFYSASKFGKRIVSPMAHLNIKDLASRVDVLTLEIEHVDASPCYDLCHSGQTQAEEVLACSWVSEFVEVDSSVESIQATVTQLGFLLQPTPCKPSPPQSARRNRQIRLAPAPGNGFSDSWASSWAPTPICPSCFPPRILDRFAIPYELTIVSAHRAGGAAHLPGMVAAMTGVPVVGVPVKGSSLDGVDSLHSIVQMPAVDRWPTYSSVHSQRGIPVATVAINGGMTAGLLAVRISGAGLPHLFMAMDEYLKGLENEVLGKVEKKYIDPG</sequence>
<dbReference type="SUPFAM" id="SSF51735">
    <property type="entry name" value="NAD(P)-binding Rossmann-fold domains"/>
    <property type="match status" value="1"/>
</dbReference>
<evidence type="ECO:0000256" key="1">
    <source>
        <dbReference type="ARBA" id="ARBA00004747"/>
    </source>
</evidence>
<dbReference type="Gene3D" id="3.40.50.1970">
    <property type="match status" value="1"/>
</dbReference>
<gene>
    <name evidence="6" type="ORF">PAXINDRAFT_18731</name>
</gene>
<dbReference type="GO" id="GO:0004638">
    <property type="term" value="F:phosphoribosylaminoimidazole carboxylase activity"/>
    <property type="evidence" value="ECO:0007669"/>
    <property type="project" value="UniProtKB-EC"/>
</dbReference>
<accession>A0A0C9TLC6</accession>
<keyword evidence="7" id="KW-1185">Reference proteome</keyword>